<dbReference type="EC" id="2.3.1.16" evidence="8"/>
<feature type="domain" description="Thiolase C-terminal" evidence="7">
    <location>
        <begin position="271"/>
        <end position="391"/>
    </location>
</feature>
<dbReference type="Pfam" id="PF02803">
    <property type="entry name" value="Thiolase_C"/>
    <property type="match status" value="1"/>
</dbReference>
<dbReference type="CDD" id="cd00751">
    <property type="entry name" value="thiolase"/>
    <property type="match status" value="1"/>
</dbReference>
<reference evidence="8" key="1">
    <citation type="submission" date="2019-04" db="EMBL/GenBank/DDBJ databases">
        <authorList>
            <person name="Brambilla D."/>
        </authorList>
    </citation>
    <scope>NUCLEOTIDE SEQUENCE</scope>
    <source>
        <strain evidence="8">BAL1</strain>
    </source>
</reference>
<feature type="domain" description="Thiolase N-terminal" evidence="6">
    <location>
        <begin position="6"/>
        <end position="263"/>
    </location>
</feature>
<dbReference type="PIRSF" id="PIRSF000429">
    <property type="entry name" value="Ac-CoA_Ac_transf"/>
    <property type="match status" value="1"/>
</dbReference>
<feature type="active site" description="Proton acceptor" evidence="4">
    <location>
        <position position="349"/>
    </location>
</feature>
<evidence type="ECO:0000256" key="2">
    <source>
        <dbReference type="ARBA" id="ARBA00022679"/>
    </source>
</evidence>
<evidence type="ECO:0000256" key="5">
    <source>
        <dbReference type="RuleBase" id="RU003557"/>
    </source>
</evidence>
<dbReference type="FunFam" id="3.40.47.10:FF:000010">
    <property type="entry name" value="Acetyl-CoA acetyltransferase (Thiolase)"/>
    <property type="match status" value="1"/>
</dbReference>
<dbReference type="PANTHER" id="PTHR18919">
    <property type="entry name" value="ACETYL-COA C-ACYLTRANSFERASE"/>
    <property type="match status" value="1"/>
</dbReference>
<dbReference type="InterPro" id="IPR002155">
    <property type="entry name" value="Thiolase"/>
</dbReference>
<dbReference type="GO" id="GO:0044281">
    <property type="term" value="P:small molecule metabolic process"/>
    <property type="evidence" value="ECO:0007669"/>
    <property type="project" value="UniProtKB-ARBA"/>
</dbReference>
<dbReference type="SUPFAM" id="SSF53901">
    <property type="entry name" value="Thiolase-like"/>
    <property type="match status" value="2"/>
</dbReference>
<dbReference type="AlphaFoldDB" id="A0A486XVV6"/>
<dbReference type="PROSITE" id="PS00099">
    <property type="entry name" value="THIOLASE_3"/>
    <property type="match status" value="1"/>
</dbReference>
<dbReference type="InterPro" id="IPR020617">
    <property type="entry name" value="Thiolase_C"/>
</dbReference>
<organism evidence="8">
    <name type="scientific">Rheinheimera sp. BAL341</name>
    <dbReference type="NCBI Taxonomy" id="1708203"/>
    <lineage>
        <taxon>Bacteria</taxon>
        <taxon>Pseudomonadati</taxon>
        <taxon>Pseudomonadota</taxon>
        <taxon>Gammaproteobacteria</taxon>
        <taxon>Chromatiales</taxon>
        <taxon>Chromatiaceae</taxon>
        <taxon>Rheinheimera</taxon>
    </lineage>
</organism>
<dbReference type="InterPro" id="IPR016039">
    <property type="entry name" value="Thiolase-like"/>
</dbReference>
<keyword evidence="3 5" id="KW-0012">Acyltransferase</keyword>
<evidence type="ECO:0000259" key="7">
    <source>
        <dbReference type="Pfam" id="PF02803"/>
    </source>
</evidence>
<evidence type="ECO:0000256" key="1">
    <source>
        <dbReference type="ARBA" id="ARBA00010982"/>
    </source>
</evidence>
<dbReference type="EMBL" id="CAAJGR010000034">
    <property type="protein sequence ID" value="VHO06472.1"/>
    <property type="molecule type" value="Genomic_DNA"/>
</dbReference>
<keyword evidence="2 5" id="KW-0808">Transferase</keyword>
<name>A0A486XVV6_9GAMM</name>
<dbReference type="InterPro" id="IPR020610">
    <property type="entry name" value="Thiolase_AS"/>
</dbReference>
<dbReference type="GO" id="GO:0003988">
    <property type="term" value="F:acetyl-CoA C-acyltransferase activity"/>
    <property type="evidence" value="ECO:0007669"/>
    <property type="project" value="UniProtKB-EC"/>
</dbReference>
<dbReference type="PANTHER" id="PTHR18919:SF164">
    <property type="entry name" value="ACETYL-COA ACETYLTRANSFERASE"/>
    <property type="match status" value="1"/>
</dbReference>
<evidence type="ECO:0000313" key="8">
    <source>
        <dbReference type="EMBL" id="VHO06472.1"/>
    </source>
</evidence>
<comment type="similarity">
    <text evidence="1 5">Belongs to the thiolase-like superfamily. Thiolase family.</text>
</comment>
<dbReference type="InterPro" id="IPR020615">
    <property type="entry name" value="Thiolase_acyl_enz_int_AS"/>
</dbReference>
<gene>
    <name evidence="8" type="ORF">BAL341_3488</name>
</gene>
<sequence>MATDNIVIVAATRTAMGGFMGGLTDVDATVLGATAIKAALEQAGLSGDKVSEVIMGNVLPAGLGQAPARQATLKAGLPLSAGATTINKVCGSGLKAVMLASDLLKAGSADMVVAGGMESMSNAPYLLPKARSGYRMGHGEIKDHMMLDGLENAYDGKAMGCFAQGTADERGITREQMDAFAVQSTTRAQQAIASGAFNNEITPVTFQTRKGEMTFAVDEQPGNAKIDKIPSLRPAFAKDGTITAANSSSISDGAAALVLMRESDAKAQGAKPLARVVAHATNSMEPALFTVAPVGAMQKVLQKAGWDKEQVDLWEINEAFAMVTMLAINELGLDESKVNVNGGACALGHPIGASGARILVTLIHALRNRGLSKGVASLCIGGGEAVALAVEVL</sequence>
<evidence type="ECO:0000256" key="4">
    <source>
        <dbReference type="PIRSR" id="PIRSR000429-1"/>
    </source>
</evidence>
<evidence type="ECO:0000256" key="3">
    <source>
        <dbReference type="ARBA" id="ARBA00023315"/>
    </source>
</evidence>
<evidence type="ECO:0000259" key="6">
    <source>
        <dbReference type="Pfam" id="PF00108"/>
    </source>
</evidence>
<proteinExistence type="inferred from homology"/>
<dbReference type="Gene3D" id="3.40.47.10">
    <property type="match status" value="2"/>
</dbReference>
<feature type="active site" description="Proton acceptor" evidence="4">
    <location>
        <position position="379"/>
    </location>
</feature>
<protein>
    <submittedName>
        <fullName evidence="8">3-ketoacyl-CoA thiolase [isoleucine degradation]</fullName>
        <ecNumber evidence="8">2.3.1.16</ecNumber>
    </submittedName>
</protein>
<dbReference type="NCBIfam" id="TIGR01930">
    <property type="entry name" value="AcCoA-C-Actrans"/>
    <property type="match status" value="1"/>
</dbReference>
<dbReference type="InterPro" id="IPR020616">
    <property type="entry name" value="Thiolase_N"/>
</dbReference>
<accession>A0A486XVV6</accession>
<feature type="active site" description="Acyl-thioester intermediate" evidence="4">
    <location>
        <position position="90"/>
    </location>
</feature>
<dbReference type="Pfam" id="PF00108">
    <property type="entry name" value="Thiolase_N"/>
    <property type="match status" value="1"/>
</dbReference>
<dbReference type="PROSITE" id="PS00098">
    <property type="entry name" value="THIOLASE_1"/>
    <property type="match status" value="1"/>
</dbReference>